<dbReference type="GO" id="GO:0008184">
    <property type="term" value="F:glycogen phosphorylase activity"/>
    <property type="evidence" value="ECO:0007669"/>
    <property type="project" value="InterPro"/>
</dbReference>
<dbReference type="GO" id="GO:0030170">
    <property type="term" value="F:pyridoxal phosphate binding"/>
    <property type="evidence" value="ECO:0007669"/>
    <property type="project" value="InterPro"/>
</dbReference>
<evidence type="ECO:0000256" key="10">
    <source>
        <dbReference type="ARBA" id="ARBA00023277"/>
    </source>
</evidence>
<keyword evidence="10 12" id="KW-0119">Carbohydrate metabolism</keyword>
<dbReference type="GO" id="GO:0005737">
    <property type="term" value="C:cytoplasm"/>
    <property type="evidence" value="ECO:0007669"/>
    <property type="project" value="TreeGrafter"/>
</dbReference>
<dbReference type="InterPro" id="IPR011833">
    <property type="entry name" value="Glycg_phsphrylas"/>
</dbReference>
<evidence type="ECO:0000256" key="11">
    <source>
        <dbReference type="ARBA" id="ARBA00025174"/>
    </source>
</evidence>
<dbReference type="InterPro" id="IPR000811">
    <property type="entry name" value="Glyco_trans_35"/>
</dbReference>
<dbReference type="HOGENOM" id="CLU_006443_1_0_6"/>
<dbReference type="InterPro" id="IPR035090">
    <property type="entry name" value="Pyridoxal_P_attach_site"/>
</dbReference>
<dbReference type="PANTHER" id="PTHR11468">
    <property type="entry name" value="GLYCOGEN PHOSPHORYLASE"/>
    <property type="match status" value="1"/>
</dbReference>
<comment type="similarity">
    <text evidence="4">Belongs to the disproportionating enzyme family.</text>
</comment>
<evidence type="ECO:0000256" key="8">
    <source>
        <dbReference type="ARBA" id="ARBA00022679"/>
    </source>
</evidence>
<dbReference type="NCBIfam" id="NF011080">
    <property type="entry name" value="PRK14508.1-3"/>
    <property type="match status" value="1"/>
</dbReference>
<dbReference type="GO" id="GO:0005980">
    <property type="term" value="P:glycogen catabolic process"/>
    <property type="evidence" value="ECO:0007669"/>
    <property type="project" value="TreeGrafter"/>
</dbReference>
<dbReference type="NCBIfam" id="TIGR02093">
    <property type="entry name" value="P_ylase"/>
    <property type="match status" value="1"/>
</dbReference>
<keyword evidence="14" id="KW-1185">Reference proteome</keyword>
<dbReference type="EC" id="2.4.1.1" evidence="12"/>
<evidence type="ECO:0000256" key="1">
    <source>
        <dbReference type="ARBA" id="ARBA00000439"/>
    </source>
</evidence>
<evidence type="ECO:0000256" key="6">
    <source>
        <dbReference type="ARBA" id="ARBA00022533"/>
    </source>
</evidence>
<dbReference type="Pfam" id="PF00343">
    <property type="entry name" value="Phosphorylase"/>
    <property type="match status" value="1"/>
</dbReference>
<accession>E6KWS7</accession>
<dbReference type="PANTHER" id="PTHR11468:SF3">
    <property type="entry name" value="GLYCOGEN PHOSPHORYLASE, LIVER FORM"/>
    <property type="match status" value="1"/>
</dbReference>
<evidence type="ECO:0000256" key="5">
    <source>
        <dbReference type="ARBA" id="ARBA00006047"/>
    </source>
</evidence>
<evidence type="ECO:0000256" key="12">
    <source>
        <dbReference type="RuleBase" id="RU000587"/>
    </source>
</evidence>
<dbReference type="FunFam" id="3.40.50.2000:FF:000003">
    <property type="entry name" value="Alpha-1,4 glucan phosphorylase"/>
    <property type="match status" value="1"/>
</dbReference>
<dbReference type="AlphaFoldDB" id="E6KWS7"/>
<name>E6KWS7_9PAST</name>
<evidence type="ECO:0000256" key="7">
    <source>
        <dbReference type="ARBA" id="ARBA00022676"/>
    </source>
</evidence>
<organism evidence="13 14">
    <name type="scientific">Aggregatibacter segnis ATCC 33393</name>
    <dbReference type="NCBI Taxonomy" id="888057"/>
    <lineage>
        <taxon>Bacteria</taxon>
        <taxon>Pseudomonadati</taxon>
        <taxon>Pseudomonadota</taxon>
        <taxon>Gammaproteobacteria</taxon>
        <taxon>Pasteurellales</taxon>
        <taxon>Pasteurellaceae</taxon>
        <taxon>Aggregatibacter</taxon>
    </lineage>
</organism>
<comment type="function">
    <text evidence="12">Allosteric enzyme that catalyzes the rate-limiting step in glycogen catabolism, the phosphorolytic cleavage of glycogen to produce glucose-1-phosphate, and plays a central role in maintaining cellular and organismal glucose homeostasis.</text>
</comment>
<dbReference type="NCBIfam" id="TIGR00217">
    <property type="entry name" value="malQ"/>
    <property type="match status" value="1"/>
</dbReference>
<dbReference type="STRING" id="739.GCA_001059425_01752"/>
<evidence type="ECO:0000256" key="4">
    <source>
        <dbReference type="ARBA" id="ARBA00005684"/>
    </source>
</evidence>
<proteinExistence type="inferred from homology"/>
<evidence type="ECO:0000256" key="9">
    <source>
        <dbReference type="ARBA" id="ARBA00022898"/>
    </source>
</evidence>
<dbReference type="PROSITE" id="PS00102">
    <property type="entry name" value="PHOSPHORYLASE"/>
    <property type="match status" value="1"/>
</dbReference>
<keyword evidence="6" id="KW-0021">Allosteric enzyme</keyword>
<comment type="catalytic activity">
    <reaction evidence="1">
        <text>Transfers a segment of a (1-&gt;4)-alpha-D-glucan to a new position in an acceptor, which may be glucose or a (1-&gt;4)-alpha-D-glucan.</text>
        <dbReference type="EC" id="2.4.1.25"/>
    </reaction>
</comment>
<dbReference type="NCBIfam" id="NF011078">
    <property type="entry name" value="PRK14508.1-1"/>
    <property type="match status" value="1"/>
</dbReference>
<dbReference type="Proteomes" id="UP000032871">
    <property type="component" value="Unassembled WGS sequence"/>
</dbReference>
<dbReference type="InterPro" id="IPR003385">
    <property type="entry name" value="Glyco_hydro_77"/>
</dbReference>
<reference evidence="13 14" key="1">
    <citation type="submission" date="2010-12" db="EMBL/GenBank/DDBJ databases">
        <authorList>
            <person name="Muzny D."/>
            <person name="Qin X."/>
            <person name="Deng J."/>
            <person name="Jiang H."/>
            <person name="Liu Y."/>
            <person name="Qu J."/>
            <person name="Song X.-Z."/>
            <person name="Zhang L."/>
            <person name="Thornton R."/>
            <person name="Coyle M."/>
            <person name="Francisco L."/>
            <person name="Jackson L."/>
            <person name="Javaid M."/>
            <person name="Korchina V."/>
            <person name="Kovar C."/>
            <person name="Mata R."/>
            <person name="Mathew T."/>
            <person name="Ngo R."/>
            <person name="Nguyen L."/>
            <person name="Nguyen N."/>
            <person name="Okwuonu G."/>
            <person name="Ongeri F."/>
            <person name="Pham C."/>
            <person name="Simmons D."/>
            <person name="Wilczek-Boney K."/>
            <person name="Hale W."/>
            <person name="Jakkamsetti A."/>
            <person name="Pham P."/>
            <person name="Ruth R."/>
            <person name="San Lucas F."/>
            <person name="Warren J."/>
            <person name="Zhang J."/>
            <person name="Zhao Z."/>
            <person name="Zhou C."/>
            <person name="Zhu D."/>
            <person name="Lee S."/>
            <person name="Bess C."/>
            <person name="Blankenburg K."/>
            <person name="Forbes L."/>
            <person name="Fu Q."/>
            <person name="Gubbala S."/>
            <person name="Hirani K."/>
            <person name="Jayaseelan J.C."/>
            <person name="Lara F."/>
            <person name="Munidasa M."/>
            <person name="Palculict T."/>
            <person name="Patil S."/>
            <person name="Pu L.-L."/>
            <person name="Saada N."/>
            <person name="Tang L."/>
            <person name="Weissenberger G."/>
            <person name="Zhu Y."/>
            <person name="Hemphill L."/>
            <person name="Shang Y."/>
            <person name="Youmans B."/>
            <person name="Ayvaz T."/>
            <person name="Ross M."/>
            <person name="Santibanez J."/>
            <person name="Aqrawi P."/>
            <person name="Gross S."/>
            <person name="Joshi V."/>
            <person name="Fowler G."/>
            <person name="Nazareth L."/>
            <person name="Reid J."/>
            <person name="Worley K."/>
            <person name="Petrosino J."/>
            <person name="Highlander S."/>
            <person name="Gibbs R."/>
        </authorList>
    </citation>
    <scope>NUCLEOTIDE SEQUENCE [LARGE SCALE GENOMIC DNA]</scope>
    <source>
        <strain evidence="13 14">ATCC 33393</strain>
    </source>
</reference>
<protein>
    <recommendedName>
        <fullName evidence="12">Alpha-1,4 glucan phosphorylase</fullName>
        <ecNumber evidence="12">2.4.1.1</ecNumber>
    </recommendedName>
</protein>
<dbReference type="GO" id="GO:0004134">
    <property type="term" value="F:4-alpha-glucanotransferase activity"/>
    <property type="evidence" value="ECO:0007669"/>
    <property type="project" value="UniProtKB-EC"/>
</dbReference>
<evidence type="ECO:0000256" key="2">
    <source>
        <dbReference type="ARBA" id="ARBA00001275"/>
    </source>
</evidence>
<keyword evidence="9 12" id="KW-0663">Pyridoxal phosphate</keyword>
<dbReference type="Gene3D" id="3.20.20.80">
    <property type="entry name" value="Glycosidases"/>
    <property type="match status" value="1"/>
</dbReference>
<comment type="function">
    <text evidence="11">Phosphorylase is an important allosteric enzyme in carbohydrate metabolism. Enzymes from different sources differ in their regulatory mechanisms and in their natural substrates. However, all known phosphorylases share catalytic and structural properties.</text>
</comment>
<evidence type="ECO:0000313" key="13">
    <source>
        <dbReference type="EMBL" id="EFU67958.1"/>
    </source>
</evidence>
<gene>
    <name evidence="13" type="primary">glgP</name>
    <name evidence="13" type="ORF">HMPREF9064_0621</name>
</gene>
<comment type="cofactor">
    <cofactor evidence="3 12">
        <name>pyridoxal 5'-phosphate</name>
        <dbReference type="ChEBI" id="CHEBI:597326"/>
    </cofactor>
</comment>
<keyword evidence="8 12" id="KW-0808">Transferase</keyword>
<evidence type="ECO:0000256" key="3">
    <source>
        <dbReference type="ARBA" id="ARBA00001933"/>
    </source>
</evidence>
<comment type="caution">
    <text evidence="13">The sequence shown here is derived from an EMBL/GenBank/DDBJ whole genome shotgun (WGS) entry which is preliminary data.</text>
</comment>
<dbReference type="SUPFAM" id="SSF51445">
    <property type="entry name" value="(Trans)glycosidases"/>
    <property type="match status" value="1"/>
</dbReference>
<comment type="catalytic activity">
    <reaction evidence="2 12">
        <text>[(1-&gt;4)-alpha-D-glucosyl](n) + phosphate = [(1-&gt;4)-alpha-D-glucosyl](n-1) + alpha-D-glucose 1-phosphate</text>
        <dbReference type="Rhea" id="RHEA:41732"/>
        <dbReference type="Rhea" id="RHEA-COMP:9584"/>
        <dbReference type="Rhea" id="RHEA-COMP:9586"/>
        <dbReference type="ChEBI" id="CHEBI:15444"/>
        <dbReference type="ChEBI" id="CHEBI:43474"/>
        <dbReference type="ChEBI" id="CHEBI:58601"/>
        <dbReference type="EC" id="2.4.1.1"/>
    </reaction>
</comment>
<dbReference type="EMBL" id="AEPS01000003">
    <property type="protein sequence ID" value="EFU67958.1"/>
    <property type="molecule type" value="Genomic_DNA"/>
</dbReference>
<dbReference type="InterPro" id="IPR017853">
    <property type="entry name" value="GH"/>
</dbReference>
<dbReference type="SUPFAM" id="SSF53756">
    <property type="entry name" value="UDP-Glycosyltransferase/glycogen phosphorylase"/>
    <property type="match status" value="1"/>
</dbReference>
<dbReference type="Gene3D" id="3.40.50.2000">
    <property type="entry name" value="Glycogen Phosphorylase B"/>
    <property type="match status" value="2"/>
</dbReference>
<evidence type="ECO:0000313" key="14">
    <source>
        <dbReference type="Proteomes" id="UP000032871"/>
    </source>
</evidence>
<comment type="similarity">
    <text evidence="5 12">Belongs to the glycogen phosphorylase family.</text>
</comment>
<sequence length="1277" mass="146650">MSKIKFRLESLQLLLLKEKIMLTRSSGVLMHITSLPNAFGIGSFGQSAYDFVDFLVETKQTYWQILPLTTTSYGDSPYQSFSAIAGNTHLIDFSLLTQMGLLQETDYASVNFGDDPTKVDYERIFYARRPILEIAVKHFLADKKHQANFKNFEKNNRTWLEDYAEFMAIKEHFGNKALQEWEDKQVVARQPKALGKYRTMLTEQIQYFKVTQYFFFQQWLALKNYANQRGIKIIGDMPIYVASDSVEVWTMPELFQLDKERNPLFVAGVPADQFSATGQLWGNPLYDWAEHKKQGYAWWIHRIEESFKIYDILRIDHFKGFSDYWQVDGKADIAKYGSWQPGPGYDLFKAVKAQLGDLPIIAEDLGNIDEKAKKLLVDCGYPGMKILQFGFEDVSGESLDSPHYCIPHCIAYTGTHDNDVTNGWYDGLTSKQQQYINAYTHRATNESVCQAMIRQLFATVSNTAIATMQDILDLPASSRMNIPSTIGGNWEWRMLESDLTNAKKDFLTQITTLYGRANKEKRMTKFSEFVQQTTNKKLEKLSDHAIYVQLLNYVKTLAANKGKNTAKRKVYYISAEFLIGKLLSNNLINLGVYQEIKDELAQAGKSLSHIEDIEPEPSLGNGGLGRLASCFIDSMSTLGLNAEGVGLNYHCGLFKQVFKNNEQHAEPNDWIEKESWLIPTNIRYEVPFKDFTLTSKLDRIDILGYKKDTKNYLNLFDIESINHKLIKKGITFDKTNIKENLTLFLYPDDSDKNGELLRIYQQYFMVSNAAQLLIDEAIERGSNLHDLADYAYVQINDTHPSMVIPELIRLLTEKHRIKFAEAVEIVRNMVGYTNHTILAEALEKWPLAYLEEVVPHLVKIIKKLNKLVQKEFSNPDVQIIDKQKRVHMAHMDIHFSNSVNGVAALHTEILKNSELKAFYEIYPEKFNNKTNGITFRRWLEFSNQALSAYIKQLIGDEYLHDATQLEKLLAFKDDKKVHQKLAEIKFQNKLALKTYLKENKGIELDENSIIDTQIKRFHEYKRQQMNALYVIHKYLEIKAGKLPKRKITVIFGGKAAPAYVIAQDIIHLILCLSELINNDPDVNQYLNVYLVENYNVSVAEKLIPATDISEQISLASKEASGTGNMKFMLNGALTLGTMDGANVEIAELAGAKNIYTFGKDSESIIKLYETAGYVSKDYYKKDKHIKRAVDFILDSTLVKLGNEERLKRLHDELLNKDWFMTLIDFDAYVTAKEQILADYEDQDSWNKKVIHNIAKAGFFSSDRTIAQYNTDIWHCED</sequence>
<keyword evidence="7 12" id="KW-0328">Glycosyltransferase</keyword>
<dbReference type="Pfam" id="PF02446">
    <property type="entry name" value="Glyco_hydro_77"/>
    <property type="match status" value="1"/>
</dbReference>